<dbReference type="AlphaFoldDB" id="A0A0C3F483"/>
<dbReference type="Proteomes" id="UP000054166">
    <property type="component" value="Unassembled WGS sequence"/>
</dbReference>
<sequence length="197" mass="21953">HVGGHILRTFRESDAPDECTLQSVEDNPCGFCGLDGCLTQLLEKKGGGIIITSNCKYHYAQMQYKAAAKFSKSSPCTNVPIHCPICPTSVSKSPQTIWKYNALLHLISEHSTGFTPPKIPRQLLSHIHITKEEENALGVKEEVTVAWREEHNIPGTENLLEMIQAEEMQKRGRSDTASTVLSDSHDQKRARIYAIPE</sequence>
<evidence type="ECO:0000313" key="3">
    <source>
        <dbReference type="Proteomes" id="UP000054166"/>
    </source>
</evidence>
<feature type="non-terminal residue" evidence="2">
    <location>
        <position position="1"/>
    </location>
</feature>
<gene>
    <name evidence="2" type="ORF">PILCRDRAFT_800336</name>
</gene>
<proteinExistence type="predicted"/>
<dbReference type="HOGENOM" id="CLU_1375165_0_0_1"/>
<dbReference type="OrthoDB" id="2953545at2759"/>
<feature type="region of interest" description="Disordered" evidence="1">
    <location>
        <begin position="168"/>
        <end position="187"/>
    </location>
</feature>
<accession>A0A0C3F483</accession>
<dbReference type="EMBL" id="KN833054">
    <property type="protein sequence ID" value="KIM74854.1"/>
    <property type="molecule type" value="Genomic_DNA"/>
</dbReference>
<protein>
    <submittedName>
        <fullName evidence="2">Uncharacterized protein</fullName>
    </submittedName>
</protein>
<reference evidence="3" key="2">
    <citation type="submission" date="2015-01" db="EMBL/GenBank/DDBJ databases">
        <title>Evolutionary Origins and Diversification of the Mycorrhizal Mutualists.</title>
        <authorList>
            <consortium name="DOE Joint Genome Institute"/>
            <consortium name="Mycorrhizal Genomics Consortium"/>
            <person name="Kohler A."/>
            <person name="Kuo A."/>
            <person name="Nagy L.G."/>
            <person name="Floudas D."/>
            <person name="Copeland A."/>
            <person name="Barry K.W."/>
            <person name="Cichocki N."/>
            <person name="Veneault-Fourrey C."/>
            <person name="LaButti K."/>
            <person name="Lindquist E.A."/>
            <person name="Lipzen A."/>
            <person name="Lundell T."/>
            <person name="Morin E."/>
            <person name="Murat C."/>
            <person name="Riley R."/>
            <person name="Ohm R."/>
            <person name="Sun H."/>
            <person name="Tunlid A."/>
            <person name="Henrissat B."/>
            <person name="Grigoriev I.V."/>
            <person name="Hibbett D.S."/>
            <person name="Martin F."/>
        </authorList>
    </citation>
    <scope>NUCLEOTIDE SEQUENCE [LARGE SCALE GENOMIC DNA]</scope>
    <source>
        <strain evidence="3">F 1598</strain>
    </source>
</reference>
<evidence type="ECO:0000256" key="1">
    <source>
        <dbReference type="SAM" id="MobiDB-lite"/>
    </source>
</evidence>
<reference evidence="2 3" key="1">
    <citation type="submission" date="2014-04" db="EMBL/GenBank/DDBJ databases">
        <authorList>
            <consortium name="DOE Joint Genome Institute"/>
            <person name="Kuo A."/>
            <person name="Tarkka M."/>
            <person name="Buscot F."/>
            <person name="Kohler A."/>
            <person name="Nagy L.G."/>
            <person name="Floudas D."/>
            <person name="Copeland A."/>
            <person name="Barry K.W."/>
            <person name="Cichocki N."/>
            <person name="Veneault-Fourrey C."/>
            <person name="LaButti K."/>
            <person name="Lindquist E.A."/>
            <person name="Lipzen A."/>
            <person name="Lundell T."/>
            <person name="Morin E."/>
            <person name="Murat C."/>
            <person name="Sun H."/>
            <person name="Tunlid A."/>
            <person name="Henrissat B."/>
            <person name="Grigoriev I.V."/>
            <person name="Hibbett D.S."/>
            <person name="Martin F."/>
            <person name="Nordberg H.P."/>
            <person name="Cantor M.N."/>
            <person name="Hua S.X."/>
        </authorList>
    </citation>
    <scope>NUCLEOTIDE SEQUENCE [LARGE SCALE GENOMIC DNA]</scope>
    <source>
        <strain evidence="2 3">F 1598</strain>
    </source>
</reference>
<dbReference type="InParanoid" id="A0A0C3F483"/>
<organism evidence="2 3">
    <name type="scientific">Piloderma croceum (strain F 1598)</name>
    <dbReference type="NCBI Taxonomy" id="765440"/>
    <lineage>
        <taxon>Eukaryota</taxon>
        <taxon>Fungi</taxon>
        <taxon>Dikarya</taxon>
        <taxon>Basidiomycota</taxon>
        <taxon>Agaricomycotina</taxon>
        <taxon>Agaricomycetes</taxon>
        <taxon>Agaricomycetidae</taxon>
        <taxon>Atheliales</taxon>
        <taxon>Atheliaceae</taxon>
        <taxon>Piloderma</taxon>
    </lineage>
</organism>
<dbReference type="STRING" id="765440.A0A0C3F483"/>
<evidence type="ECO:0000313" key="2">
    <source>
        <dbReference type="EMBL" id="KIM74854.1"/>
    </source>
</evidence>
<name>A0A0C3F483_PILCF</name>
<keyword evidence="3" id="KW-1185">Reference proteome</keyword>